<proteinExistence type="predicted"/>
<protein>
    <submittedName>
        <fullName evidence="1">Uncharacterized protein</fullName>
    </submittedName>
</protein>
<name>A0A0B6Y153_9EUPU</name>
<reference evidence="1" key="1">
    <citation type="submission" date="2014-12" db="EMBL/GenBank/DDBJ databases">
        <title>Insight into the proteome of Arion vulgaris.</title>
        <authorList>
            <person name="Aradska J."/>
            <person name="Bulat T."/>
            <person name="Smidak R."/>
            <person name="Sarate P."/>
            <person name="Gangsoo J."/>
            <person name="Sialana F."/>
            <person name="Bilban M."/>
            <person name="Lubec G."/>
        </authorList>
    </citation>
    <scope>NUCLEOTIDE SEQUENCE</scope>
    <source>
        <tissue evidence="1">Skin</tissue>
    </source>
</reference>
<feature type="non-terminal residue" evidence="1">
    <location>
        <position position="1"/>
    </location>
</feature>
<dbReference type="EMBL" id="HACG01003142">
    <property type="protein sequence ID" value="CEK50007.1"/>
    <property type="molecule type" value="Transcribed_RNA"/>
</dbReference>
<organism evidence="1">
    <name type="scientific">Arion vulgaris</name>
    <dbReference type="NCBI Taxonomy" id="1028688"/>
    <lineage>
        <taxon>Eukaryota</taxon>
        <taxon>Metazoa</taxon>
        <taxon>Spiralia</taxon>
        <taxon>Lophotrochozoa</taxon>
        <taxon>Mollusca</taxon>
        <taxon>Gastropoda</taxon>
        <taxon>Heterobranchia</taxon>
        <taxon>Euthyneura</taxon>
        <taxon>Panpulmonata</taxon>
        <taxon>Eupulmonata</taxon>
        <taxon>Stylommatophora</taxon>
        <taxon>Helicina</taxon>
        <taxon>Arionoidea</taxon>
        <taxon>Arionidae</taxon>
        <taxon>Arion</taxon>
    </lineage>
</organism>
<accession>A0A0B6Y153</accession>
<evidence type="ECO:0000313" key="1">
    <source>
        <dbReference type="EMBL" id="CEK50007.1"/>
    </source>
</evidence>
<gene>
    <name evidence="1" type="primary">ORF9586</name>
</gene>
<dbReference type="AlphaFoldDB" id="A0A0B6Y153"/>
<sequence>RSPAVNSDVIIRETNMTPHNDFCVKTCFHYQCLETLLKCPLPAVDTDLAVHAGTQGKVGTTL</sequence>